<comment type="caution">
    <text evidence="1">The sequence shown here is derived from an EMBL/GenBank/DDBJ whole genome shotgun (WGS) entry which is preliminary data.</text>
</comment>
<sequence length="197" mass="21969">MAETIARDCERAELNGSWLMNAALVNKRIDVRVDVKTVEQRWLSTWSKRAWKADGKVGYIVIVKDDNVENRMLHVRLGATGAKVMLPASNLRPERTMYQDLAHPTSESIATQDVRVIIVGPDFSGSREHIGKYALVVPNATHPHGDNLQVKFEGWLLTYGHFPLCALCRSLNVQPAGAPIDLVTKTPMDLITHNFGD</sequence>
<organism evidence="1 2">
    <name type="scientific">Mycena alexandri</name>
    <dbReference type="NCBI Taxonomy" id="1745969"/>
    <lineage>
        <taxon>Eukaryota</taxon>
        <taxon>Fungi</taxon>
        <taxon>Dikarya</taxon>
        <taxon>Basidiomycota</taxon>
        <taxon>Agaricomycotina</taxon>
        <taxon>Agaricomycetes</taxon>
        <taxon>Agaricomycetidae</taxon>
        <taxon>Agaricales</taxon>
        <taxon>Marasmiineae</taxon>
        <taxon>Mycenaceae</taxon>
        <taxon>Mycena</taxon>
    </lineage>
</organism>
<accession>A0AAD6SWA0</accession>
<keyword evidence="2" id="KW-1185">Reference proteome</keyword>
<dbReference type="AlphaFoldDB" id="A0AAD6SWA0"/>
<evidence type="ECO:0000313" key="1">
    <source>
        <dbReference type="EMBL" id="KAJ7032937.1"/>
    </source>
</evidence>
<reference evidence="1" key="1">
    <citation type="submission" date="2023-03" db="EMBL/GenBank/DDBJ databases">
        <title>Massive genome expansion in bonnet fungi (Mycena s.s.) driven by repeated elements and novel gene families across ecological guilds.</title>
        <authorList>
            <consortium name="Lawrence Berkeley National Laboratory"/>
            <person name="Harder C.B."/>
            <person name="Miyauchi S."/>
            <person name="Viragh M."/>
            <person name="Kuo A."/>
            <person name="Thoen E."/>
            <person name="Andreopoulos B."/>
            <person name="Lu D."/>
            <person name="Skrede I."/>
            <person name="Drula E."/>
            <person name="Henrissat B."/>
            <person name="Morin E."/>
            <person name="Kohler A."/>
            <person name="Barry K."/>
            <person name="LaButti K."/>
            <person name="Morin E."/>
            <person name="Salamov A."/>
            <person name="Lipzen A."/>
            <person name="Mereny Z."/>
            <person name="Hegedus B."/>
            <person name="Baldrian P."/>
            <person name="Stursova M."/>
            <person name="Weitz H."/>
            <person name="Taylor A."/>
            <person name="Grigoriev I.V."/>
            <person name="Nagy L.G."/>
            <person name="Martin F."/>
            <person name="Kauserud H."/>
        </authorList>
    </citation>
    <scope>NUCLEOTIDE SEQUENCE</scope>
    <source>
        <strain evidence="1">CBHHK200</strain>
    </source>
</reference>
<dbReference type="EMBL" id="JARJCM010000069">
    <property type="protein sequence ID" value="KAJ7032937.1"/>
    <property type="molecule type" value="Genomic_DNA"/>
</dbReference>
<gene>
    <name evidence="1" type="ORF">C8F04DRAFT_1184632</name>
</gene>
<protein>
    <submittedName>
        <fullName evidence="1">Uncharacterized protein</fullName>
    </submittedName>
</protein>
<dbReference type="Proteomes" id="UP001218188">
    <property type="component" value="Unassembled WGS sequence"/>
</dbReference>
<evidence type="ECO:0000313" key="2">
    <source>
        <dbReference type="Proteomes" id="UP001218188"/>
    </source>
</evidence>
<proteinExistence type="predicted"/>
<name>A0AAD6SWA0_9AGAR</name>